<dbReference type="Proteomes" id="UP001153678">
    <property type="component" value="Unassembled WGS sequence"/>
</dbReference>
<reference evidence="3" key="1">
    <citation type="submission" date="2022-08" db="EMBL/GenBank/DDBJ databases">
        <authorList>
            <person name="Kallberg Y."/>
            <person name="Tangrot J."/>
            <person name="Rosling A."/>
        </authorList>
    </citation>
    <scope>NUCLEOTIDE SEQUENCE</scope>
    <source>
        <strain evidence="3">Wild A</strain>
    </source>
</reference>
<evidence type="ECO:0000313" key="3">
    <source>
        <dbReference type="EMBL" id="CAI2174551.1"/>
    </source>
</evidence>
<dbReference type="EMBL" id="CAMKVN010001226">
    <property type="protein sequence ID" value="CAI2174551.1"/>
    <property type="molecule type" value="Genomic_DNA"/>
</dbReference>
<evidence type="ECO:0000259" key="2">
    <source>
        <dbReference type="SMART" id="SM00398"/>
    </source>
</evidence>
<protein>
    <submittedName>
        <fullName evidence="3">14595_t:CDS:1</fullName>
    </submittedName>
</protein>
<feature type="domain" description="HMG box" evidence="2">
    <location>
        <begin position="79"/>
        <end position="146"/>
    </location>
</feature>
<feature type="compositionally biased region" description="Polar residues" evidence="1">
    <location>
        <begin position="182"/>
        <end position="191"/>
    </location>
</feature>
<dbReference type="AlphaFoldDB" id="A0A9W4WNE8"/>
<dbReference type="Gene3D" id="1.10.30.10">
    <property type="entry name" value="High mobility group box domain"/>
    <property type="match status" value="1"/>
</dbReference>
<proteinExistence type="predicted"/>
<dbReference type="InterPro" id="IPR009071">
    <property type="entry name" value="HMG_box_dom"/>
</dbReference>
<feature type="compositionally biased region" description="Basic residues" evidence="1">
    <location>
        <begin position="140"/>
        <end position="165"/>
    </location>
</feature>
<accession>A0A9W4WNE8</accession>
<gene>
    <name evidence="3" type="ORF">FWILDA_LOCUS6649</name>
</gene>
<feature type="compositionally biased region" description="Low complexity" evidence="1">
    <location>
        <begin position="221"/>
        <end position="239"/>
    </location>
</feature>
<feature type="region of interest" description="Disordered" evidence="1">
    <location>
        <begin position="140"/>
        <end position="244"/>
    </location>
</feature>
<evidence type="ECO:0000313" key="4">
    <source>
        <dbReference type="Proteomes" id="UP001153678"/>
    </source>
</evidence>
<dbReference type="SMART" id="SM00398">
    <property type="entry name" value="HMG"/>
    <property type="match status" value="1"/>
</dbReference>
<dbReference type="InterPro" id="IPR036910">
    <property type="entry name" value="HMG_box_dom_sf"/>
</dbReference>
<dbReference type="SUPFAM" id="SSF47095">
    <property type="entry name" value="HMG-box"/>
    <property type="match status" value="1"/>
</dbReference>
<comment type="caution">
    <text evidence="3">The sequence shown here is derived from an EMBL/GenBank/DDBJ whole genome shotgun (WGS) entry which is preliminary data.</text>
</comment>
<sequence>MVKAQNYETFVFRLEINNNAGNNVALPQRPDPDNVIQFETDSNQNDEEIVRKFNLDLDLINNSTTTRTAIKNKKKNIKHIPRCQNSFILYRKVKNKDPRFSGKVTDACVEISTMWKNESEEVVNVYKAYARLAKKEFSRKHKNYKYQPKRLHNKKKQKRQTKKNKSSSSSATSPTPDKITMRNESNTLDMQSTSPLISSTSFSSTSPTPDKNNEPNTDMQSTSPSISSSSFSTSSSPIPYNNNFQNMRNESSMFGMQLIFPSNSNSSSSSTSSPFLDNTMSIKDASYLPQYLDFECYDYPTLGNYSPQTFQVASNSLTDNQYTTNGSETFVSETTSPSIPQLTYPTPVYDHFEPDTFSNFPGSSQPLQNATYPTPVEINSESNLPDLQPVEYFSPLRLIKLNNEHNEPEFSLQTNPAITPNSAEFVHDFTQDEVLQKIYRTLSIQDQMSMQPKWD</sequence>
<organism evidence="3 4">
    <name type="scientific">Funneliformis geosporum</name>
    <dbReference type="NCBI Taxonomy" id="1117311"/>
    <lineage>
        <taxon>Eukaryota</taxon>
        <taxon>Fungi</taxon>
        <taxon>Fungi incertae sedis</taxon>
        <taxon>Mucoromycota</taxon>
        <taxon>Glomeromycotina</taxon>
        <taxon>Glomeromycetes</taxon>
        <taxon>Glomerales</taxon>
        <taxon>Glomeraceae</taxon>
        <taxon>Funneliformis</taxon>
    </lineage>
</organism>
<keyword evidence="4" id="KW-1185">Reference proteome</keyword>
<name>A0A9W4WNE8_9GLOM</name>
<feature type="compositionally biased region" description="Low complexity" evidence="1">
    <location>
        <begin position="192"/>
        <end position="209"/>
    </location>
</feature>
<evidence type="ECO:0000256" key="1">
    <source>
        <dbReference type="SAM" id="MobiDB-lite"/>
    </source>
</evidence>